<evidence type="ECO:0000256" key="1">
    <source>
        <dbReference type="ARBA" id="ARBA00010828"/>
    </source>
</evidence>
<evidence type="ECO:0000313" key="2">
    <source>
        <dbReference type="EMBL" id="SYV95092.1"/>
    </source>
</evidence>
<gene>
    <name evidence="2" type="ORF">NCTC10115_01231</name>
</gene>
<proteinExistence type="inferred from homology"/>
<dbReference type="EMBL" id="LS991952">
    <property type="protein sequence ID" value="SYV95092.1"/>
    <property type="molecule type" value="Genomic_DNA"/>
</dbReference>
<dbReference type="AlphaFoldDB" id="A0A3B0PE53"/>
<protein>
    <submittedName>
        <fullName evidence="2">Uncharacterized protein</fullName>
    </submittedName>
</protein>
<name>A0A3B0PE53_MYCGL</name>
<dbReference type="Pfam" id="PF12506">
    <property type="entry name" value="DUF3713"/>
    <property type="match status" value="1"/>
</dbReference>
<feature type="non-terminal residue" evidence="2">
    <location>
        <position position="148"/>
    </location>
</feature>
<accession>A0A3B0PE53</accession>
<reference evidence="3" key="1">
    <citation type="submission" date="2018-06" db="EMBL/GenBank/DDBJ databases">
        <authorList>
            <consortium name="Pathogen Informatics"/>
        </authorList>
    </citation>
    <scope>NUCLEOTIDE SEQUENCE [LARGE SCALE GENOMIC DNA]</scope>
    <source>
        <strain evidence="3">NCTC10115</strain>
    </source>
</reference>
<sequence length="148" mass="16328">MYGFNGLSIANANNNTNLNTEVRSVLFDNFEQSGQNGVLYAFGGSLEDVVNYVNTLTTNRELDAFVELLRRAQVNINLFDTDANGMALSAEQRRSNLISQLSDTKILPADVYTKFVGYVGQNKVSSTDLTTQPDSFVPFTAAKSLLNW</sequence>
<organism evidence="2 3">
    <name type="scientific">Mycoplasmoides gallisepticum</name>
    <name type="common">Mycoplasma gallisepticum</name>
    <dbReference type="NCBI Taxonomy" id="2096"/>
    <lineage>
        <taxon>Bacteria</taxon>
        <taxon>Bacillati</taxon>
        <taxon>Mycoplasmatota</taxon>
        <taxon>Mycoplasmoidales</taxon>
        <taxon>Mycoplasmoidaceae</taxon>
        <taxon>Mycoplasmoides</taxon>
    </lineage>
</organism>
<dbReference type="InterPro" id="IPR022186">
    <property type="entry name" value="DUF3713"/>
</dbReference>
<evidence type="ECO:0000313" key="3">
    <source>
        <dbReference type="Proteomes" id="UP000260136"/>
    </source>
</evidence>
<comment type="similarity">
    <text evidence="1">Belongs to the MG307/MG309/MG338 family.</text>
</comment>
<dbReference type="Proteomes" id="UP000260136">
    <property type="component" value="Chromosome"/>
</dbReference>